<sequence length="186" mass="21288">MDTIISSQSTISSEASTSSSLRVAQVAFEIELGANEEAIIRTECQTCYTMILKKRFFGTKVRVYDSITGKELFIAKSRSLLGYIQISSPCSKTRLKFSRPASKGGVYGLEVQGVKYFWDYEHDSYLRCFTAMEKALVAQFNYDIGEDYRKIGRLVLTKQVTHPHIEPLLILTALLFLKRRIWRSIY</sequence>
<name>A0ABR2VQZ6_9FUNG</name>
<protein>
    <submittedName>
        <fullName evidence="1">Uncharacterized protein</fullName>
    </submittedName>
</protein>
<comment type="caution">
    <text evidence="1">The sequence shown here is derived from an EMBL/GenBank/DDBJ whole genome shotgun (WGS) entry which is preliminary data.</text>
</comment>
<reference evidence="1 2" key="1">
    <citation type="submission" date="2023-04" db="EMBL/GenBank/DDBJ databases">
        <title>Genome of Basidiobolus ranarum AG-B5.</title>
        <authorList>
            <person name="Stajich J.E."/>
            <person name="Carter-House D."/>
            <person name="Gryganskyi A."/>
        </authorList>
    </citation>
    <scope>NUCLEOTIDE SEQUENCE [LARGE SCALE GENOMIC DNA]</scope>
    <source>
        <strain evidence="1 2">AG-B5</strain>
    </source>
</reference>
<organism evidence="1 2">
    <name type="scientific">Basidiobolus ranarum</name>
    <dbReference type="NCBI Taxonomy" id="34480"/>
    <lineage>
        <taxon>Eukaryota</taxon>
        <taxon>Fungi</taxon>
        <taxon>Fungi incertae sedis</taxon>
        <taxon>Zoopagomycota</taxon>
        <taxon>Entomophthoromycotina</taxon>
        <taxon>Basidiobolomycetes</taxon>
        <taxon>Basidiobolales</taxon>
        <taxon>Basidiobolaceae</taxon>
        <taxon>Basidiobolus</taxon>
    </lineage>
</organism>
<proteinExistence type="predicted"/>
<accession>A0ABR2VQZ6</accession>
<keyword evidence="2" id="KW-1185">Reference proteome</keyword>
<dbReference type="EMBL" id="JASJQH010008168">
    <property type="protein sequence ID" value="KAK9694698.1"/>
    <property type="molecule type" value="Genomic_DNA"/>
</dbReference>
<evidence type="ECO:0000313" key="1">
    <source>
        <dbReference type="EMBL" id="KAK9694698.1"/>
    </source>
</evidence>
<evidence type="ECO:0000313" key="2">
    <source>
        <dbReference type="Proteomes" id="UP001479436"/>
    </source>
</evidence>
<gene>
    <name evidence="1" type="ORF">K7432_013322</name>
</gene>
<dbReference type="Proteomes" id="UP001479436">
    <property type="component" value="Unassembled WGS sequence"/>
</dbReference>